<dbReference type="RefSeq" id="WP_345304764.1">
    <property type="nucleotide sequence ID" value="NZ_BAABJE010000030.1"/>
</dbReference>
<keyword evidence="3" id="KW-1185">Reference proteome</keyword>
<reference evidence="3" key="1">
    <citation type="journal article" date="2019" name="Int. J. Syst. Evol. Microbiol.">
        <title>The Global Catalogue of Microorganisms (GCM) 10K type strain sequencing project: providing services to taxonomists for standard genome sequencing and annotation.</title>
        <authorList>
            <consortium name="The Broad Institute Genomics Platform"/>
            <consortium name="The Broad Institute Genome Sequencing Center for Infectious Disease"/>
            <person name="Wu L."/>
            <person name="Ma J."/>
        </authorList>
    </citation>
    <scope>NUCLEOTIDE SEQUENCE [LARGE SCALE GENOMIC DNA]</scope>
    <source>
        <strain evidence="3">JCM 18204</strain>
    </source>
</reference>
<sequence>MDMKEIIPIIGNATTGVFALLAAYFAWRLKRGTDDRDRKTALAVERRKDLQELFSEVFAHLEQAIQRGQRLESFDLTLELSRVNAKIRLIASEEVNLAYDDAADKLHEWSLLHVKASPRQVKVGESTIAIIQAPDPTAAFKKPAAEAYEALQASLDNLRKCMRSEIERAGS</sequence>
<comment type="caution">
    <text evidence="2">The sequence shown here is derived from an EMBL/GenBank/DDBJ whole genome shotgun (WGS) entry which is preliminary data.</text>
</comment>
<dbReference type="Proteomes" id="UP001499959">
    <property type="component" value="Unassembled WGS sequence"/>
</dbReference>
<accession>A0ABP9C8H5</accession>
<dbReference type="EMBL" id="BAABJE010000030">
    <property type="protein sequence ID" value="GAA4806283.1"/>
    <property type="molecule type" value="Genomic_DNA"/>
</dbReference>
<keyword evidence="1" id="KW-0812">Transmembrane</keyword>
<evidence type="ECO:0008006" key="4">
    <source>
        <dbReference type="Google" id="ProtNLM"/>
    </source>
</evidence>
<organism evidence="2 3">
    <name type="scientific">Lysobacter hankyongensis</name>
    <dbReference type="NCBI Taxonomy" id="1176535"/>
    <lineage>
        <taxon>Bacteria</taxon>
        <taxon>Pseudomonadati</taxon>
        <taxon>Pseudomonadota</taxon>
        <taxon>Gammaproteobacteria</taxon>
        <taxon>Lysobacterales</taxon>
        <taxon>Lysobacteraceae</taxon>
        <taxon>Lysobacter</taxon>
    </lineage>
</organism>
<evidence type="ECO:0000313" key="2">
    <source>
        <dbReference type="EMBL" id="GAA4806283.1"/>
    </source>
</evidence>
<name>A0ABP9C8H5_9GAMM</name>
<protein>
    <recommendedName>
        <fullName evidence="4">DUF2489 domain-containing protein</fullName>
    </recommendedName>
</protein>
<gene>
    <name evidence="2" type="ORF">GCM10023307_36040</name>
</gene>
<feature type="transmembrane region" description="Helical" evidence="1">
    <location>
        <begin position="6"/>
        <end position="27"/>
    </location>
</feature>
<keyword evidence="1" id="KW-0472">Membrane</keyword>
<keyword evidence="1" id="KW-1133">Transmembrane helix</keyword>
<proteinExistence type="predicted"/>
<evidence type="ECO:0000256" key="1">
    <source>
        <dbReference type="SAM" id="Phobius"/>
    </source>
</evidence>
<evidence type="ECO:0000313" key="3">
    <source>
        <dbReference type="Proteomes" id="UP001499959"/>
    </source>
</evidence>